<feature type="compositionally biased region" description="Polar residues" evidence="1">
    <location>
        <begin position="1"/>
        <end position="19"/>
    </location>
</feature>
<proteinExistence type="predicted"/>
<feature type="compositionally biased region" description="Basic and acidic residues" evidence="1">
    <location>
        <begin position="21"/>
        <end position="37"/>
    </location>
</feature>
<reference evidence="2" key="1">
    <citation type="journal article" date="2020" name="BMC Genomics">
        <title>Correction to: Identification and distribution of gene clusters required for synthesis of sphingolipid metabolism inhibitors in diverse species of the filamentous fungus Fusarium.</title>
        <authorList>
            <person name="Kim H.S."/>
            <person name="Lohmar J.M."/>
            <person name="Busman M."/>
            <person name="Brown D.W."/>
            <person name="Naumann T.A."/>
            <person name="Divon H.H."/>
            <person name="Lysoe E."/>
            <person name="Uhlig S."/>
            <person name="Proctor R.H."/>
        </authorList>
    </citation>
    <scope>NUCLEOTIDE SEQUENCE</scope>
    <source>
        <strain evidence="2">NRRL 20472</strain>
    </source>
</reference>
<name>A0A8H4TQD5_9HYPO</name>
<keyword evidence="3" id="KW-1185">Reference proteome</keyword>
<feature type="region of interest" description="Disordered" evidence="1">
    <location>
        <begin position="1"/>
        <end position="68"/>
    </location>
</feature>
<accession>A0A8H4TQD5</accession>
<protein>
    <submittedName>
        <fullName evidence="2">Uncharacterized protein</fullName>
    </submittedName>
</protein>
<evidence type="ECO:0000313" key="2">
    <source>
        <dbReference type="EMBL" id="KAF4962156.1"/>
    </source>
</evidence>
<dbReference type="EMBL" id="JABEXW010000564">
    <property type="protein sequence ID" value="KAF4962156.1"/>
    <property type="molecule type" value="Genomic_DNA"/>
</dbReference>
<comment type="caution">
    <text evidence="2">The sequence shown here is derived from an EMBL/GenBank/DDBJ whole genome shotgun (WGS) entry which is preliminary data.</text>
</comment>
<gene>
    <name evidence="2" type="ORF">FSARC_9730</name>
</gene>
<organism evidence="2 3">
    <name type="scientific">Fusarium sarcochroum</name>
    <dbReference type="NCBI Taxonomy" id="1208366"/>
    <lineage>
        <taxon>Eukaryota</taxon>
        <taxon>Fungi</taxon>
        <taxon>Dikarya</taxon>
        <taxon>Ascomycota</taxon>
        <taxon>Pezizomycotina</taxon>
        <taxon>Sordariomycetes</taxon>
        <taxon>Hypocreomycetidae</taxon>
        <taxon>Hypocreales</taxon>
        <taxon>Nectriaceae</taxon>
        <taxon>Fusarium</taxon>
        <taxon>Fusarium lateritium species complex</taxon>
    </lineage>
</organism>
<dbReference type="OrthoDB" id="5201563at2759"/>
<sequence length="124" mass="13955">MSTVTTTQTRAGQNGSFHSSILRDYELHHSQGHETPIESHSSPASSVDHPEFDLPHRRVPAYRPRNRDPEHAAGVRIYTSTPEQFFITAMFRGLNFNAGAAQCWRASVGKLTDKVWKYPLGGEY</sequence>
<evidence type="ECO:0000313" key="3">
    <source>
        <dbReference type="Proteomes" id="UP000622797"/>
    </source>
</evidence>
<reference evidence="2" key="2">
    <citation type="submission" date="2020-05" db="EMBL/GenBank/DDBJ databases">
        <authorList>
            <person name="Kim H.-S."/>
            <person name="Proctor R.H."/>
            <person name="Brown D.W."/>
        </authorList>
    </citation>
    <scope>NUCLEOTIDE SEQUENCE</scope>
    <source>
        <strain evidence="2">NRRL 20472</strain>
    </source>
</reference>
<dbReference type="AlphaFoldDB" id="A0A8H4TQD5"/>
<evidence type="ECO:0000256" key="1">
    <source>
        <dbReference type="SAM" id="MobiDB-lite"/>
    </source>
</evidence>
<dbReference type="Proteomes" id="UP000622797">
    <property type="component" value="Unassembled WGS sequence"/>
</dbReference>